<dbReference type="NCBIfam" id="TIGR01205">
    <property type="entry name" value="D_ala_D_alaTIGR"/>
    <property type="match status" value="1"/>
</dbReference>
<evidence type="ECO:0000256" key="13">
    <source>
        <dbReference type="ARBA" id="ARBA00022960"/>
    </source>
</evidence>
<evidence type="ECO:0000259" key="22">
    <source>
        <dbReference type="PROSITE" id="PS50975"/>
    </source>
</evidence>
<dbReference type="Proteomes" id="UP000051497">
    <property type="component" value="Unassembled WGS sequence"/>
</dbReference>
<dbReference type="PIRSF" id="PIRSF039102">
    <property type="entry name" value="Ddl/VanB"/>
    <property type="match status" value="1"/>
</dbReference>
<dbReference type="GO" id="GO:0046872">
    <property type="term" value="F:metal ion binding"/>
    <property type="evidence" value="ECO:0007669"/>
    <property type="project" value="UniProtKB-KW"/>
</dbReference>
<dbReference type="GO" id="GO:0005829">
    <property type="term" value="C:cytosol"/>
    <property type="evidence" value="ECO:0007669"/>
    <property type="project" value="TreeGrafter"/>
</dbReference>
<evidence type="ECO:0000256" key="6">
    <source>
        <dbReference type="ARBA" id="ARBA00012216"/>
    </source>
</evidence>
<evidence type="ECO:0000256" key="18">
    <source>
        <dbReference type="HAMAP-Rule" id="MF_00047"/>
    </source>
</evidence>
<dbReference type="EC" id="6.3.2.4" evidence="6 18"/>
<evidence type="ECO:0000313" key="25">
    <source>
        <dbReference type="Proteomes" id="UP000051497"/>
    </source>
</evidence>
<dbReference type="SUPFAM" id="SSF56059">
    <property type="entry name" value="Glutathione synthetase ATP-binding domain-like"/>
    <property type="match status" value="1"/>
</dbReference>
<feature type="active site" evidence="19">
    <location>
        <position position="42"/>
    </location>
</feature>
<evidence type="ECO:0000313" key="23">
    <source>
        <dbReference type="EMBL" id="KRG19749.1"/>
    </source>
</evidence>
<dbReference type="InterPro" id="IPR011761">
    <property type="entry name" value="ATP-grasp"/>
</dbReference>
<dbReference type="GO" id="GO:0005524">
    <property type="term" value="F:ATP binding"/>
    <property type="evidence" value="ECO:0007669"/>
    <property type="project" value="UniProtKB-UniRule"/>
</dbReference>
<dbReference type="GO" id="GO:0009252">
    <property type="term" value="P:peptidoglycan biosynthetic process"/>
    <property type="evidence" value="ECO:0007669"/>
    <property type="project" value="UniProtKB-UniRule"/>
</dbReference>
<dbReference type="SUPFAM" id="SSF52440">
    <property type="entry name" value="PreATP-grasp domain"/>
    <property type="match status" value="1"/>
</dbReference>
<feature type="binding site" evidence="20">
    <location>
        <position position="289"/>
    </location>
    <ligand>
        <name>Mg(2+)</name>
        <dbReference type="ChEBI" id="CHEBI:18420"/>
        <label>1</label>
    </ligand>
</feature>
<evidence type="ECO:0000313" key="24">
    <source>
        <dbReference type="EMBL" id="MCS5710810.1"/>
    </source>
</evidence>
<protein>
    <recommendedName>
        <fullName evidence="6 18">D-alanine--D-alanine ligase</fullName>
        <ecNumber evidence="6 18">6.3.2.4</ecNumber>
    </recommendedName>
    <alternativeName>
        <fullName evidence="18">D-Ala-D-Ala ligase</fullName>
    </alternativeName>
    <alternativeName>
        <fullName evidence="18">D-alanylalanine synthetase</fullName>
    </alternativeName>
</protein>
<keyword evidence="7 18" id="KW-0963">Cytoplasm</keyword>
<comment type="cofactor">
    <cofactor evidence="20">
        <name>Mg(2+)</name>
        <dbReference type="ChEBI" id="CHEBI:18420"/>
    </cofactor>
    <cofactor evidence="20">
        <name>Mn(2+)</name>
        <dbReference type="ChEBI" id="CHEBI:29035"/>
    </cofactor>
    <text evidence="20">Binds 2 magnesium or manganese ions per subunit.</text>
</comment>
<dbReference type="InterPro" id="IPR011095">
    <property type="entry name" value="Dala_Dala_lig_C"/>
</dbReference>
<dbReference type="UniPathway" id="UPA00219"/>
<reference evidence="24" key="2">
    <citation type="journal article" date="2016" name="Genome Announc.">
        <title>Draft Genome Sequences of Two Novel Amoeba-Resistant Intranuclear Bacteria, 'Candidatus Berkiella cookevillensis' and 'Candidatus Berkiella aquae'.</title>
        <authorList>
            <person name="Mehari Y.T."/>
            <person name="Arivett B.A."/>
            <person name="Farone A.L."/>
            <person name="Gunderson J.H."/>
            <person name="Farone M.B."/>
        </authorList>
    </citation>
    <scope>NUCLEOTIDE SEQUENCE</scope>
    <source>
        <strain evidence="24">HT99</strain>
    </source>
</reference>
<keyword evidence="12 20" id="KW-0460">Magnesium</keyword>
<dbReference type="PROSITE" id="PS50975">
    <property type="entry name" value="ATP_GRASP"/>
    <property type="match status" value="1"/>
</dbReference>
<dbReference type="Gene3D" id="3.30.1490.20">
    <property type="entry name" value="ATP-grasp fold, A domain"/>
    <property type="match status" value="1"/>
</dbReference>
<evidence type="ECO:0000256" key="2">
    <source>
        <dbReference type="ARBA" id="ARBA00003921"/>
    </source>
</evidence>
<evidence type="ECO:0000256" key="11">
    <source>
        <dbReference type="ARBA" id="ARBA00022840"/>
    </source>
</evidence>
<keyword evidence="25" id="KW-1185">Reference proteome</keyword>
<dbReference type="FunFam" id="3.30.470.20:FF:000008">
    <property type="entry name" value="D-alanine--D-alanine ligase"/>
    <property type="match status" value="1"/>
</dbReference>
<dbReference type="PROSITE" id="PS00844">
    <property type="entry name" value="DALA_DALA_LIGASE_2"/>
    <property type="match status" value="1"/>
</dbReference>
<evidence type="ECO:0000256" key="4">
    <source>
        <dbReference type="ARBA" id="ARBA00004752"/>
    </source>
</evidence>
<comment type="function">
    <text evidence="2 18">Cell wall formation.</text>
</comment>
<evidence type="ECO:0000256" key="9">
    <source>
        <dbReference type="ARBA" id="ARBA00022723"/>
    </source>
</evidence>
<reference evidence="23" key="1">
    <citation type="submission" date="2015-09" db="EMBL/GenBank/DDBJ databases">
        <title>Draft Genome Sequences of Two Novel Amoeba-resistant Intranuclear Bacteria, Candidatus Berkiella cookevillensis and Candidatus Berkiella aquae.</title>
        <authorList>
            <person name="Mehari Y.T."/>
            <person name="Arivett B.A."/>
            <person name="Farone A.L."/>
            <person name="Gunderson J.H."/>
            <person name="Farone M.B."/>
        </authorList>
    </citation>
    <scope>NUCLEOTIDE SEQUENCE [LARGE SCALE GENOMIC DNA]</scope>
    <source>
        <strain evidence="23">HT99</strain>
    </source>
</reference>
<feature type="active site" evidence="19">
    <location>
        <position position="170"/>
    </location>
</feature>
<dbReference type="EMBL" id="LKAJ02000001">
    <property type="protein sequence ID" value="MCS5710810.1"/>
    <property type="molecule type" value="Genomic_DNA"/>
</dbReference>
<keyword evidence="13 18" id="KW-0133">Cell shape</keyword>
<evidence type="ECO:0000256" key="7">
    <source>
        <dbReference type="ARBA" id="ARBA00022490"/>
    </source>
</evidence>
<name>A0A0Q9YGN5_9GAMM</name>
<dbReference type="Pfam" id="PF01820">
    <property type="entry name" value="Dala_Dala_lig_N"/>
    <property type="match status" value="1"/>
</dbReference>
<dbReference type="GO" id="GO:0071555">
    <property type="term" value="P:cell wall organization"/>
    <property type="evidence" value="ECO:0007669"/>
    <property type="project" value="UniProtKB-KW"/>
</dbReference>
<dbReference type="NCBIfam" id="NF002378">
    <property type="entry name" value="PRK01372.1"/>
    <property type="match status" value="1"/>
</dbReference>
<evidence type="ECO:0000256" key="16">
    <source>
        <dbReference type="ARBA" id="ARBA00023316"/>
    </source>
</evidence>
<dbReference type="InterPro" id="IPR000291">
    <property type="entry name" value="D-Ala_lig_Van_CS"/>
</dbReference>
<dbReference type="RefSeq" id="WP_200957164.1">
    <property type="nucleotide sequence ID" value="NZ_LKAJ02000001.1"/>
</dbReference>
<evidence type="ECO:0000256" key="20">
    <source>
        <dbReference type="PIRSR" id="PIRSR039102-3"/>
    </source>
</evidence>
<proteinExistence type="inferred from homology"/>
<evidence type="ECO:0000256" key="5">
    <source>
        <dbReference type="ARBA" id="ARBA00010871"/>
    </source>
</evidence>
<dbReference type="HAMAP" id="MF_00047">
    <property type="entry name" value="Dala_Dala_lig"/>
    <property type="match status" value="1"/>
</dbReference>
<comment type="subcellular location">
    <subcellularLocation>
        <location evidence="3 18">Cytoplasm</location>
    </subcellularLocation>
</comment>
<comment type="similarity">
    <text evidence="5 18">Belongs to the D-alanine--D-alanine ligase family.</text>
</comment>
<sequence length="338" mass="36688">MANLVHHYETFTEKSLIRSETRLITMSEFGKVAVIFGGRSSEREISLQSGANILSSLIRSGVDAHGLDVDEQLASKLIEGKFERAFVALHGREGEDGVIQGLLQMLGIPFTGSGVAASALAMDKARAKLVMHGLHIPTPGFGVAKTLEQAQEIAQKIGYAVCIKPVSEGSSIGITRVNQPSDLIEAFTKAHRYGDVIVEKWIEGKNVTVAIVGDTVLPSIEIRTPGAFYDFSAKYESEETQYICPAPLSMAKERALRELAYRAFCALGCQGWGRVDFMQDAQGKFWVLEVNTIPGMTSHSLVPMAAKAAAMDFDKLVLRILETTLVATQAKKLVGLET</sequence>
<evidence type="ECO:0000256" key="1">
    <source>
        <dbReference type="ARBA" id="ARBA00001936"/>
    </source>
</evidence>
<evidence type="ECO:0000256" key="17">
    <source>
        <dbReference type="ARBA" id="ARBA00047614"/>
    </source>
</evidence>
<evidence type="ECO:0000256" key="19">
    <source>
        <dbReference type="PIRSR" id="PIRSR039102-1"/>
    </source>
</evidence>
<dbReference type="Gene3D" id="3.40.50.20">
    <property type="match status" value="1"/>
</dbReference>
<feature type="domain" description="ATP-grasp" evidence="22">
    <location>
        <begin position="128"/>
        <end position="322"/>
    </location>
</feature>
<dbReference type="InterPro" id="IPR016185">
    <property type="entry name" value="PreATP-grasp_dom_sf"/>
</dbReference>
<keyword evidence="9 20" id="KW-0479">Metal-binding</keyword>
<dbReference type="EMBL" id="LKAJ01000015">
    <property type="protein sequence ID" value="KRG19749.1"/>
    <property type="molecule type" value="Genomic_DNA"/>
</dbReference>
<dbReference type="AlphaFoldDB" id="A0A0Q9YGN5"/>
<evidence type="ECO:0000256" key="21">
    <source>
        <dbReference type="PROSITE-ProRule" id="PRU00409"/>
    </source>
</evidence>
<comment type="pathway">
    <text evidence="4 18">Cell wall biogenesis; peptidoglycan biosynthesis.</text>
</comment>
<keyword evidence="15 20" id="KW-0464">Manganese</keyword>
<evidence type="ECO:0000256" key="8">
    <source>
        <dbReference type="ARBA" id="ARBA00022598"/>
    </source>
</evidence>
<evidence type="ECO:0000256" key="14">
    <source>
        <dbReference type="ARBA" id="ARBA00022984"/>
    </source>
</evidence>
<evidence type="ECO:0000256" key="15">
    <source>
        <dbReference type="ARBA" id="ARBA00023211"/>
    </source>
</evidence>
<feature type="binding site" evidence="20">
    <location>
        <position position="289"/>
    </location>
    <ligand>
        <name>Mg(2+)</name>
        <dbReference type="ChEBI" id="CHEBI:18420"/>
        <label>2</label>
    </ligand>
</feature>
<comment type="cofactor">
    <cofactor evidence="1">
        <name>Mn(2+)</name>
        <dbReference type="ChEBI" id="CHEBI:29035"/>
    </cofactor>
</comment>
<feature type="binding site" evidence="20">
    <location>
        <position position="276"/>
    </location>
    <ligand>
        <name>Mg(2+)</name>
        <dbReference type="ChEBI" id="CHEBI:18420"/>
        <label>1</label>
    </ligand>
</feature>
<keyword evidence="16 18" id="KW-0961">Cell wall biogenesis/degradation</keyword>
<dbReference type="PROSITE" id="PS00843">
    <property type="entry name" value="DALA_DALA_LIGASE_1"/>
    <property type="match status" value="1"/>
</dbReference>
<evidence type="ECO:0000256" key="3">
    <source>
        <dbReference type="ARBA" id="ARBA00004496"/>
    </source>
</evidence>
<dbReference type="GO" id="GO:0008716">
    <property type="term" value="F:D-alanine-D-alanine ligase activity"/>
    <property type="evidence" value="ECO:0007669"/>
    <property type="project" value="UniProtKB-UniRule"/>
</dbReference>
<dbReference type="GO" id="GO:0008360">
    <property type="term" value="P:regulation of cell shape"/>
    <property type="evidence" value="ECO:0007669"/>
    <property type="project" value="UniProtKB-KW"/>
</dbReference>
<keyword evidence="14 18" id="KW-0573">Peptidoglycan synthesis</keyword>
<gene>
    <name evidence="18 23" type="primary">ddl</name>
    <name evidence="24" type="ORF">HT99x_005165</name>
    <name evidence="23" type="ORF">HT99x_02728</name>
</gene>
<dbReference type="STRING" id="295108.HT99x_02728"/>
<keyword evidence="10 21" id="KW-0547">Nucleotide-binding</keyword>
<comment type="catalytic activity">
    <reaction evidence="17 18">
        <text>2 D-alanine + ATP = D-alanyl-D-alanine + ADP + phosphate + H(+)</text>
        <dbReference type="Rhea" id="RHEA:11224"/>
        <dbReference type="ChEBI" id="CHEBI:15378"/>
        <dbReference type="ChEBI" id="CHEBI:30616"/>
        <dbReference type="ChEBI" id="CHEBI:43474"/>
        <dbReference type="ChEBI" id="CHEBI:57416"/>
        <dbReference type="ChEBI" id="CHEBI:57822"/>
        <dbReference type="ChEBI" id="CHEBI:456216"/>
        <dbReference type="EC" id="6.3.2.4"/>
    </reaction>
</comment>
<evidence type="ECO:0000256" key="12">
    <source>
        <dbReference type="ARBA" id="ARBA00022842"/>
    </source>
</evidence>
<reference evidence="24" key="3">
    <citation type="submission" date="2021-06" db="EMBL/GenBank/DDBJ databases">
        <title>Genomic Description and Analysis of Intracellular Bacteria, Candidatus Berkiella cookevillensis and Candidatus Berkiella aquae.</title>
        <authorList>
            <person name="Kidane D.T."/>
            <person name="Mehari Y.T."/>
            <person name="Rice F.C."/>
            <person name="Arivett B.A."/>
            <person name="Farone A.L."/>
            <person name="Berk S.G."/>
            <person name="Farone M.B."/>
        </authorList>
    </citation>
    <scope>NUCLEOTIDE SEQUENCE</scope>
    <source>
        <strain evidence="24">HT99</strain>
    </source>
</reference>
<evidence type="ECO:0000256" key="10">
    <source>
        <dbReference type="ARBA" id="ARBA00022741"/>
    </source>
</evidence>
<organism evidence="23">
    <name type="scientific">Candidatus Berkiella aquae</name>
    <dbReference type="NCBI Taxonomy" id="295108"/>
    <lineage>
        <taxon>Bacteria</taxon>
        <taxon>Pseudomonadati</taxon>
        <taxon>Pseudomonadota</taxon>
        <taxon>Gammaproteobacteria</taxon>
        <taxon>Candidatus Berkiellales</taxon>
        <taxon>Candidatus Berkiellaceae</taxon>
        <taxon>Candidatus Berkiella</taxon>
    </lineage>
</organism>
<dbReference type="InterPro" id="IPR013815">
    <property type="entry name" value="ATP_grasp_subdomain_1"/>
</dbReference>
<dbReference type="InterPro" id="IPR011127">
    <property type="entry name" value="Dala_Dala_lig_N"/>
</dbReference>
<dbReference type="PANTHER" id="PTHR23132:SF23">
    <property type="entry name" value="D-ALANINE--D-ALANINE LIGASE B"/>
    <property type="match status" value="1"/>
</dbReference>
<feature type="active site" evidence="19">
    <location>
        <position position="300"/>
    </location>
</feature>
<feature type="binding site" evidence="20">
    <location>
        <position position="291"/>
    </location>
    <ligand>
        <name>Mg(2+)</name>
        <dbReference type="ChEBI" id="CHEBI:18420"/>
        <label>2</label>
    </ligand>
</feature>
<keyword evidence="11 21" id="KW-0067">ATP-binding</keyword>
<keyword evidence="8 18" id="KW-0436">Ligase</keyword>
<dbReference type="Gene3D" id="3.30.470.20">
    <property type="entry name" value="ATP-grasp fold, B domain"/>
    <property type="match status" value="1"/>
</dbReference>
<accession>A0A0Q9YGN5</accession>
<comment type="caution">
    <text evidence="23">The sequence shown here is derived from an EMBL/GenBank/DDBJ whole genome shotgun (WGS) entry which is preliminary data.</text>
</comment>
<dbReference type="PANTHER" id="PTHR23132">
    <property type="entry name" value="D-ALANINE--D-ALANINE LIGASE"/>
    <property type="match status" value="1"/>
</dbReference>
<dbReference type="PATRIC" id="fig|1590043.3.peg.2774"/>
<dbReference type="InterPro" id="IPR005905">
    <property type="entry name" value="D_ala_D_ala"/>
</dbReference>
<dbReference type="Pfam" id="PF07478">
    <property type="entry name" value="Dala_Dala_lig_C"/>
    <property type="match status" value="1"/>
</dbReference>